<gene>
    <name evidence="1" type="ORF">BPAG_LOCUS5096</name>
</gene>
<evidence type="ECO:0000313" key="2">
    <source>
        <dbReference type="Proteomes" id="UP000278627"/>
    </source>
</evidence>
<dbReference type="WBParaSite" id="BPAG_0000513201-mRNA-1">
    <property type="protein sequence ID" value="BPAG_0000513201-mRNA-1"/>
    <property type="gene ID" value="BPAG_0000513201"/>
</dbReference>
<evidence type="ECO:0000313" key="1">
    <source>
        <dbReference type="EMBL" id="VDN86282.1"/>
    </source>
</evidence>
<reference evidence="3" key="1">
    <citation type="submission" date="2017-02" db="UniProtKB">
        <authorList>
            <consortium name="WormBaseParasite"/>
        </authorList>
    </citation>
    <scope>IDENTIFICATION</scope>
</reference>
<accession>A0A0N4TA95</accession>
<protein>
    <submittedName>
        <fullName evidence="3">Transposase</fullName>
    </submittedName>
</protein>
<name>A0A0N4TA95_BRUPA</name>
<reference evidence="1 2" key="2">
    <citation type="submission" date="2018-11" db="EMBL/GenBank/DDBJ databases">
        <authorList>
            <consortium name="Pathogen Informatics"/>
        </authorList>
    </citation>
    <scope>NUCLEOTIDE SEQUENCE [LARGE SCALE GENOMIC DNA]</scope>
</reference>
<keyword evidence="2" id="KW-1185">Reference proteome</keyword>
<organism evidence="3">
    <name type="scientific">Brugia pahangi</name>
    <name type="common">Filarial nematode worm</name>
    <dbReference type="NCBI Taxonomy" id="6280"/>
    <lineage>
        <taxon>Eukaryota</taxon>
        <taxon>Metazoa</taxon>
        <taxon>Ecdysozoa</taxon>
        <taxon>Nematoda</taxon>
        <taxon>Chromadorea</taxon>
        <taxon>Rhabditida</taxon>
        <taxon>Spirurina</taxon>
        <taxon>Spiruromorpha</taxon>
        <taxon>Filarioidea</taxon>
        <taxon>Onchocercidae</taxon>
        <taxon>Brugia</taxon>
    </lineage>
</organism>
<evidence type="ECO:0000313" key="3">
    <source>
        <dbReference type="WBParaSite" id="BPAG_0000513201-mRNA-1"/>
    </source>
</evidence>
<dbReference type="AlphaFoldDB" id="A0A0N4TA95"/>
<dbReference type="Proteomes" id="UP000278627">
    <property type="component" value="Unassembled WGS sequence"/>
</dbReference>
<sequence length="77" mass="9143">MIIVYGRPTIAHSFQFIKWKAFMRESKLRYHLTRCTCQQLTFENIIHNFTQQTTVAKNINNIEGIINLCLYAYNLCL</sequence>
<dbReference type="EMBL" id="UZAD01003180">
    <property type="protein sequence ID" value="VDN86282.1"/>
    <property type="molecule type" value="Genomic_DNA"/>
</dbReference>
<proteinExistence type="predicted"/>